<feature type="region of interest" description="Disordered" evidence="10">
    <location>
        <begin position="175"/>
        <end position="199"/>
    </location>
</feature>
<evidence type="ECO:0000256" key="9">
    <source>
        <dbReference type="ARBA" id="ARBA00023232"/>
    </source>
</evidence>
<keyword evidence="5" id="KW-0479">Metal-binding</keyword>
<dbReference type="GO" id="GO:0003868">
    <property type="term" value="F:4-hydroxyphenylpyruvate dioxygenase activity"/>
    <property type="evidence" value="ECO:0007669"/>
    <property type="project" value="UniProtKB-EC"/>
</dbReference>
<feature type="region of interest" description="Disordered" evidence="10">
    <location>
        <begin position="765"/>
        <end position="784"/>
    </location>
</feature>
<dbReference type="Gene3D" id="3.10.180.10">
    <property type="entry name" value="2,3-Dihydroxybiphenyl 1,2-Dioxygenase, domain 1"/>
    <property type="match status" value="1"/>
</dbReference>
<keyword evidence="6" id="KW-0677">Repeat</keyword>
<dbReference type="CDD" id="cd07250">
    <property type="entry name" value="HPPD_C_like"/>
    <property type="match status" value="1"/>
</dbReference>
<dbReference type="PROSITE" id="PS51819">
    <property type="entry name" value="VOC"/>
    <property type="match status" value="1"/>
</dbReference>
<dbReference type="InterPro" id="IPR004360">
    <property type="entry name" value="Glyas_Fos-R_dOase_dom"/>
</dbReference>
<name>A0A1I8IZ40_9PLAT</name>
<evidence type="ECO:0000256" key="4">
    <source>
        <dbReference type="ARBA" id="ARBA00013222"/>
    </source>
</evidence>
<keyword evidence="12" id="KW-1185">Reference proteome</keyword>
<keyword evidence="9" id="KW-0585">Phenylalanine catabolism</keyword>
<evidence type="ECO:0000256" key="3">
    <source>
        <dbReference type="ARBA" id="ARBA00005877"/>
    </source>
</evidence>
<keyword evidence="8" id="KW-0408">Iron</keyword>
<accession>A0A1I8IZ40</accession>
<dbReference type="FunFam" id="3.10.180.10:FF:000001">
    <property type="entry name" value="4-hydroxyphenylpyruvate dioxygenase"/>
    <property type="match status" value="1"/>
</dbReference>
<dbReference type="InterPro" id="IPR029068">
    <property type="entry name" value="Glyas_Bleomycin-R_OHBP_Dase"/>
</dbReference>
<dbReference type="PANTHER" id="PTHR11959:SF1">
    <property type="entry name" value="4-HYDROXYPHENYLPYRUVATE DIOXYGENASE"/>
    <property type="match status" value="1"/>
</dbReference>
<proteinExistence type="inferred from homology"/>
<dbReference type="EC" id="1.13.11.27" evidence="4"/>
<dbReference type="AlphaFoldDB" id="A0A1I8IZ40"/>
<feature type="compositionally biased region" description="Gly residues" evidence="10">
    <location>
        <begin position="447"/>
        <end position="461"/>
    </location>
</feature>
<evidence type="ECO:0000313" key="13">
    <source>
        <dbReference type="WBParaSite" id="maker-uti_cns_0031004-snap-gene-0.2-mRNA-1"/>
    </source>
</evidence>
<organism evidence="12 13">
    <name type="scientific">Macrostomum lignano</name>
    <dbReference type="NCBI Taxonomy" id="282301"/>
    <lineage>
        <taxon>Eukaryota</taxon>
        <taxon>Metazoa</taxon>
        <taxon>Spiralia</taxon>
        <taxon>Lophotrochozoa</taxon>
        <taxon>Platyhelminthes</taxon>
        <taxon>Rhabditophora</taxon>
        <taxon>Macrostomorpha</taxon>
        <taxon>Macrostomida</taxon>
        <taxon>Macrostomidae</taxon>
        <taxon>Macrostomum</taxon>
    </lineage>
</organism>
<feature type="region of interest" description="Disordered" evidence="10">
    <location>
        <begin position="446"/>
        <end position="468"/>
    </location>
</feature>
<comment type="pathway">
    <text evidence="2">Amino-acid degradation; L-phenylalanine degradation; acetoacetate and fumarate from L-phenylalanine: step 3/6.</text>
</comment>
<feature type="compositionally biased region" description="Basic and acidic residues" evidence="10">
    <location>
        <begin position="772"/>
        <end position="784"/>
    </location>
</feature>
<dbReference type="GO" id="GO:0005789">
    <property type="term" value="C:endoplasmic reticulum membrane"/>
    <property type="evidence" value="ECO:0007669"/>
    <property type="project" value="TreeGrafter"/>
</dbReference>
<dbReference type="Proteomes" id="UP000095280">
    <property type="component" value="Unplaced"/>
</dbReference>
<comment type="similarity">
    <text evidence="3">Belongs to the 4HPPD family.</text>
</comment>
<feature type="domain" description="VOC" evidence="11">
    <location>
        <begin position="1"/>
        <end position="134"/>
    </location>
</feature>
<dbReference type="SUPFAM" id="SSF54593">
    <property type="entry name" value="Glyoxalase/Bleomycin resistance protein/Dihydroxybiphenyl dioxygenase"/>
    <property type="match status" value="1"/>
</dbReference>
<dbReference type="Pfam" id="PF00903">
    <property type="entry name" value="Glyoxalase"/>
    <property type="match status" value="1"/>
</dbReference>
<dbReference type="WBParaSite" id="maker-uti_cns_0031004-snap-gene-0.2-mRNA-1">
    <property type="protein sequence ID" value="maker-uti_cns_0031004-snap-gene-0.2-mRNA-1"/>
    <property type="gene ID" value="maker-uti_cns_0031004-snap-gene-0.2"/>
</dbReference>
<protein>
    <recommendedName>
        <fullName evidence="4">4-hydroxyphenylpyruvate dioxygenase</fullName>
        <ecNumber evidence="4">1.13.11.27</ecNumber>
    </recommendedName>
</protein>
<keyword evidence="7" id="KW-0828">Tyrosine catabolism</keyword>
<evidence type="ECO:0000256" key="1">
    <source>
        <dbReference type="ARBA" id="ARBA00001962"/>
    </source>
</evidence>
<sequence>MFHRFWSVDDKQIHTDYSALRSIVVTNWEETIKMPINEPAPGKRKSQIQEYVDYYGGAGVQHIALNTNDIIQTITDLKARGQMFLEVPDKYYDNLRARLKHAKIKVTEDMDKLQKLKILVDYDDDGYLLQIFTKNMQDRPTLFLEVIQRHNHQGFGAGNFKSLFEAIEQDQAEREPDVVGEVASADSGGQEQQKQQERQVRIRCRRRRADCRRQVDADDRLRVAATPLHLQACGCRILADLRQFVAIHSSKEARHQIYQHWLSGRHLPPALGAAAELQDVQPVRPGPVVTDWPIVAESPRLGRRASFGVAEKNPVAAGLHRRPARILQQGVASGRRRRRYADVPDGGEAAKQQGGGSVGCQRRPAVQEAEAGQLAGRGRSAGADRSRFGSGELSCQVATASRLEVAHQPGWPGLLRCRRRPRQQASLMLDESGALAGAAGAEVGAAGQPGAGGAHGLGGQQGQPASGRLGSSEVQEVRQVLQGAEERHVADALICDHPQQVGIADGVLGGVREGPADADVGLGRQAEQLIAQRPAVVRVGEHHDDVVRLRSCTMLCTMTLSVTTVLAKLGYSTVSFSTVEVEPLRCQLAAEQQVEVAAGVRPEVAGVDDDVTEFRRLASPGRGGRGKEGPQSSQELLVHQVAVEARRLQTGHFLHDAAASIEAVELGSCGTSQLPSDTSPSFIARAVHQQLAQFHQPLGARDFLNVEHLRDGMERQQGTVGGPGFQCPAEQRKQAEQQVVIVQCRIVARAAELGPVALGELRRQPAQGGVQDLRDHLEGRMKGN</sequence>
<dbReference type="InterPro" id="IPR037523">
    <property type="entry name" value="VOC_core"/>
</dbReference>
<dbReference type="InterPro" id="IPR041735">
    <property type="entry name" value="4OHPhenylPyrv_dOase_C"/>
</dbReference>
<dbReference type="GO" id="GO:0006559">
    <property type="term" value="P:L-phenylalanine catabolic process"/>
    <property type="evidence" value="ECO:0007669"/>
    <property type="project" value="UniProtKB-KW"/>
</dbReference>
<dbReference type="InterPro" id="IPR005956">
    <property type="entry name" value="4OHPhenylPyrv_dOase"/>
</dbReference>
<evidence type="ECO:0000256" key="10">
    <source>
        <dbReference type="SAM" id="MobiDB-lite"/>
    </source>
</evidence>
<dbReference type="GO" id="GO:0000139">
    <property type="term" value="C:Golgi membrane"/>
    <property type="evidence" value="ECO:0007669"/>
    <property type="project" value="TreeGrafter"/>
</dbReference>
<evidence type="ECO:0000256" key="7">
    <source>
        <dbReference type="ARBA" id="ARBA00022878"/>
    </source>
</evidence>
<dbReference type="GO" id="GO:0046872">
    <property type="term" value="F:metal ion binding"/>
    <property type="evidence" value="ECO:0007669"/>
    <property type="project" value="UniProtKB-KW"/>
</dbReference>
<dbReference type="PANTHER" id="PTHR11959">
    <property type="entry name" value="4-HYDROXYPHENYLPYRUVATE DIOXYGENASE"/>
    <property type="match status" value="1"/>
</dbReference>
<dbReference type="GO" id="GO:0006572">
    <property type="term" value="P:L-tyrosine catabolic process"/>
    <property type="evidence" value="ECO:0007669"/>
    <property type="project" value="UniProtKB-KW"/>
</dbReference>
<comment type="cofactor">
    <cofactor evidence="1">
        <name>Fe cation</name>
        <dbReference type="ChEBI" id="CHEBI:24875"/>
    </cofactor>
</comment>
<evidence type="ECO:0000259" key="11">
    <source>
        <dbReference type="PROSITE" id="PS51819"/>
    </source>
</evidence>
<evidence type="ECO:0000313" key="12">
    <source>
        <dbReference type="Proteomes" id="UP000095280"/>
    </source>
</evidence>
<evidence type="ECO:0000256" key="8">
    <source>
        <dbReference type="ARBA" id="ARBA00023004"/>
    </source>
</evidence>
<reference evidence="13" key="1">
    <citation type="submission" date="2016-11" db="UniProtKB">
        <authorList>
            <consortium name="WormBaseParasite"/>
        </authorList>
    </citation>
    <scope>IDENTIFICATION</scope>
</reference>
<evidence type="ECO:0000256" key="5">
    <source>
        <dbReference type="ARBA" id="ARBA00022723"/>
    </source>
</evidence>
<evidence type="ECO:0000256" key="6">
    <source>
        <dbReference type="ARBA" id="ARBA00022737"/>
    </source>
</evidence>
<feature type="region of interest" description="Disordered" evidence="10">
    <location>
        <begin position="326"/>
        <end position="388"/>
    </location>
</feature>
<evidence type="ECO:0000256" key="2">
    <source>
        <dbReference type="ARBA" id="ARBA00005162"/>
    </source>
</evidence>